<dbReference type="Gene3D" id="3.40.50.300">
    <property type="entry name" value="P-loop containing nucleotide triphosphate hydrolases"/>
    <property type="match status" value="1"/>
</dbReference>
<organism evidence="14 15">
    <name type="scientific">Kiloniella antarctica</name>
    <dbReference type="NCBI Taxonomy" id="1550907"/>
    <lineage>
        <taxon>Bacteria</taxon>
        <taxon>Pseudomonadati</taxon>
        <taxon>Pseudomonadota</taxon>
        <taxon>Alphaproteobacteria</taxon>
        <taxon>Rhodospirillales</taxon>
        <taxon>Kiloniellaceae</taxon>
        <taxon>Kiloniella</taxon>
    </lineage>
</organism>
<dbReference type="PANTHER" id="PTHR11088">
    <property type="entry name" value="TRNA DIMETHYLALLYLTRANSFERASE"/>
    <property type="match status" value="1"/>
</dbReference>
<dbReference type="EMBL" id="JBHUII010000001">
    <property type="protein sequence ID" value="MFD2204046.1"/>
    <property type="molecule type" value="Genomic_DNA"/>
</dbReference>
<dbReference type="Gene3D" id="1.10.20.140">
    <property type="match status" value="1"/>
</dbReference>
<dbReference type="InterPro" id="IPR018022">
    <property type="entry name" value="IPT"/>
</dbReference>
<evidence type="ECO:0000256" key="8">
    <source>
        <dbReference type="ARBA" id="ARBA00022842"/>
    </source>
</evidence>
<keyword evidence="4 10" id="KW-0808">Transferase</keyword>
<evidence type="ECO:0000256" key="6">
    <source>
        <dbReference type="ARBA" id="ARBA00022741"/>
    </source>
</evidence>
<dbReference type="HAMAP" id="MF_00185">
    <property type="entry name" value="IPP_trans"/>
    <property type="match status" value="1"/>
</dbReference>
<dbReference type="GO" id="GO:0052381">
    <property type="term" value="F:tRNA dimethylallyltransferase activity"/>
    <property type="evidence" value="ECO:0007669"/>
    <property type="project" value="UniProtKB-EC"/>
</dbReference>
<evidence type="ECO:0000256" key="4">
    <source>
        <dbReference type="ARBA" id="ARBA00022679"/>
    </source>
</evidence>
<proteinExistence type="inferred from homology"/>
<keyword evidence="15" id="KW-1185">Reference proteome</keyword>
<dbReference type="Pfam" id="PF01715">
    <property type="entry name" value="IPPT"/>
    <property type="match status" value="1"/>
</dbReference>
<evidence type="ECO:0000256" key="5">
    <source>
        <dbReference type="ARBA" id="ARBA00022694"/>
    </source>
</evidence>
<dbReference type="SUPFAM" id="SSF52540">
    <property type="entry name" value="P-loop containing nucleoside triphosphate hydrolases"/>
    <property type="match status" value="2"/>
</dbReference>
<accession>A0ABW5BH33</accession>
<evidence type="ECO:0000256" key="7">
    <source>
        <dbReference type="ARBA" id="ARBA00022840"/>
    </source>
</evidence>
<evidence type="ECO:0000313" key="15">
    <source>
        <dbReference type="Proteomes" id="UP001597294"/>
    </source>
</evidence>
<keyword evidence="7 10" id="KW-0067">ATP-binding</keyword>
<evidence type="ECO:0000256" key="13">
    <source>
        <dbReference type="RuleBase" id="RU003785"/>
    </source>
</evidence>
<dbReference type="EC" id="2.5.1.75" evidence="10"/>
<feature type="region of interest" description="Interaction with substrate tRNA" evidence="10">
    <location>
        <begin position="45"/>
        <end position="48"/>
    </location>
</feature>
<evidence type="ECO:0000256" key="1">
    <source>
        <dbReference type="ARBA" id="ARBA00001946"/>
    </source>
</evidence>
<evidence type="ECO:0000313" key="14">
    <source>
        <dbReference type="EMBL" id="MFD2204046.1"/>
    </source>
</evidence>
<evidence type="ECO:0000256" key="11">
    <source>
        <dbReference type="RuleBase" id="RU003783"/>
    </source>
</evidence>
<keyword evidence="6 10" id="KW-0547">Nucleotide-binding</keyword>
<evidence type="ECO:0000256" key="12">
    <source>
        <dbReference type="RuleBase" id="RU003784"/>
    </source>
</evidence>
<feature type="site" description="Interaction with substrate tRNA" evidence="10">
    <location>
        <position position="133"/>
    </location>
</feature>
<comment type="cofactor">
    <cofactor evidence="1 10">
        <name>Mg(2+)</name>
        <dbReference type="ChEBI" id="CHEBI:18420"/>
    </cofactor>
</comment>
<feature type="site" description="Interaction with substrate tRNA" evidence="10">
    <location>
        <position position="111"/>
    </location>
</feature>
<keyword evidence="5 10" id="KW-0819">tRNA processing</keyword>
<dbReference type="PANTHER" id="PTHR11088:SF60">
    <property type="entry name" value="TRNA DIMETHYLALLYLTRANSFERASE"/>
    <property type="match status" value="1"/>
</dbReference>
<feature type="binding site" evidence="10">
    <location>
        <begin position="22"/>
        <end position="27"/>
    </location>
    <ligand>
        <name>substrate</name>
    </ligand>
</feature>
<comment type="function">
    <text evidence="2 10 12">Catalyzes the transfer of a dimethylallyl group onto the adenine at position 37 in tRNAs that read codons beginning with uridine, leading to the formation of N6-(dimethylallyl)adenosine (i(6)A).</text>
</comment>
<evidence type="ECO:0000256" key="10">
    <source>
        <dbReference type="HAMAP-Rule" id="MF_00185"/>
    </source>
</evidence>
<dbReference type="Proteomes" id="UP001597294">
    <property type="component" value="Unassembled WGS sequence"/>
</dbReference>
<dbReference type="NCBIfam" id="TIGR00174">
    <property type="entry name" value="miaA"/>
    <property type="match status" value="1"/>
</dbReference>
<evidence type="ECO:0000256" key="9">
    <source>
        <dbReference type="ARBA" id="ARBA00049563"/>
    </source>
</evidence>
<comment type="catalytic activity">
    <reaction evidence="9 10 11">
        <text>adenosine(37) in tRNA + dimethylallyl diphosphate = N(6)-dimethylallyladenosine(37) in tRNA + diphosphate</text>
        <dbReference type="Rhea" id="RHEA:26482"/>
        <dbReference type="Rhea" id="RHEA-COMP:10162"/>
        <dbReference type="Rhea" id="RHEA-COMP:10375"/>
        <dbReference type="ChEBI" id="CHEBI:33019"/>
        <dbReference type="ChEBI" id="CHEBI:57623"/>
        <dbReference type="ChEBI" id="CHEBI:74411"/>
        <dbReference type="ChEBI" id="CHEBI:74415"/>
        <dbReference type="EC" id="2.5.1.75"/>
    </reaction>
</comment>
<dbReference type="RefSeq" id="WP_380247208.1">
    <property type="nucleotide sequence ID" value="NZ_JBHUII010000001.1"/>
</dbReference>
<dbReference type="InterPro" id="IPR039657">
    <property type="entry name" value="Dimethylallyltransferase"/>
</dbReference>
<comment type="subunit">
    <text evidence="10">Monomer.</text>
</comment>
<evidence type="ECO:0000256" key="3">
    <source>
        <dbReference type="ARBA" id="ARBA00005842"/>
    </source>
</evidence>
<name>A0ABW5BH33_9PROT</name>
<dbReference type="InterPro" id="IPR027417">
    <property type="entry name" value="P-loop_NTPase"/>
</dbReference>
<comment type="caution">
    <text evidence="14">The sequence shown here is derived from an EMBL/GenBank/DDBJ whole genome shotgun (WGS) entry which is preliminary data.</text>
</comment>
<protein>
    <recommendedName>
        <fullName evidence="10">tRNA dimethylallyltransferase</fullName>
        <ecNumber evidence="10">2.5.1.75</ecNumber>
    </recommendedName>
    <alternativeName>
        <fullName evidence="10">Dimethylallyl diphosphate:tRNA dimethylallyltransferase</fullName>
        <shortName evidence="10">DMAPP:tRNA dimethylallyltransferase</shortName>
        <shortName evidence="10">DMATase</shortName>
    </alternativeName>
    <alternativeName>
        <fullName evidence="10">Isopentenyl-diphosphate:tRNA isopentenyltransferase</fullName>
        <shortName evidence="10">IPP transferase</shortName>
        <shortName evidence="10">IPPT</shortName>
        <shortName evidence="10">IPTase</shortName>
    </alternativeName>
</protein>
<evidence type="ECO:0000256" key="2">
    <source>
        <dbReference type="ARBA" id="ARBA00003213"/>
    </source>
</evidence>
<sequence length="321" mass="35871">MINDKPEVMSKAPKIIVITGPTASGKSALGIDAALALGGEIINADSMQIYQELDVLTARPPKADLAKVSHRLYGTMPGAKRCSAEQWRTLALKEIRAVHNQGKIPILVGGTGLYIRALEKGIANIPEIPDEVRAQAHVLLEKLGGEQFKENLAVIDPDMAQKLNAGDRQRLTRAWEVVTHTGKSILDWQRQAHGVVPDFDYVRFAMIPPREELYDNCNKRFEIMLELGALKEVENLLQLGLDPSLPVMKALGVPELAEYLSGKLSLDEAISRAQQNTRRYAKRQMTWIRTQYNDAKVVNEKYSERLRGDFFTFIRQSGLTL</sequence>
<gene>
    <name evidence="10 14" type="primary">miaA</name>
    <name evidence="14" type="ORF">ACFSKO_00380</name>
</gene>
<comment type="caution">
    <text evidence="10">Lacks conserved residue(s) required for the propagation of feature annotation.</text>
</comment>
<comment type="similarity">
    <text evidence="3 10 13">Belongs to the IPP transferase family.</text>
</comment>
<feature type="region of interest" description="Interaction with substrate tRNA" evidence="10">
    <location>
        <begin position="169"/>
        <end position="173"/>
    </location>
</feature>
<feature type="binding site" evidence="10">
    <location>
        <begin position="20"/>
        <end position="27"/>
    </location>
    <ligand>
        <name>ATP</name>
        <dbReference type="ChEBI" id="CHEBI:30616"/>
    </ligand>
</feature>
<reference evidence="15" key="1">
    <citation type="journal article" date="2019" name="Int. J. Syst. Evol. Microbiol.">
        <title>The Global Catalogue of Microorganisms (GCM) 10K type strain sequencing project: providing services to taxonomists for standard genome sequencing and annotation.</title>
        <authorList>
            <consortium name="The Broad Institute Genomics Platform"/>
            <consortium name="The Broad Institute Genome Sequencing Center for Infectious Disease"/>
            <person name="Wu L."/>
            <person name="Ma J."/>
        </authorList>
    </citation>
    <scope>NUCLEOTIDE SEQUENCE [LARGE SCALE GENOMIC DNA]</scope>
    <source>
        <strain evidence="15">CGMCC 4.7192</strain>
    </source>
</reference>
<keyword evidence="8 10" id="KW-0460">Magnesium</keyword>